<feature type="region of interest" description="Disordered" evidence="1">
    <location>
        <begin position="143"/>
        <end position="205"/>
    </location>
</feature>
<accession>A0A395I3T7</accession>
<evidence type="ECO:0000256" key="1">
    <source>
        <dbReference type="SAM" id="MobiDB-lite"/>
    </source>
</evidence>
<dbReference type="RefSeq" id="XP_025554025.1">
    <property type="nucleotide sequence ID" value="XM_025696779.1"/>
</dbReference>
<keyword evidence="2" id="KW-0812">Transmembrane</keyword>
<feature type="transmembrane region" description="Helical" evidence="2">
    <location>
        <begin position="331"/>
        <end position="349"/>
    </location>
</feature>
<protein>
    <submittedName>
        <fullName evidence="3">Uncharacterized protein</fullName>
    </submittedName>
</protein>
<feature type="compositionally biased region" description="Polar residues" evidence="1">
    <location>
        <begin position="143"/>
        <end position="152"/>
    </location>
</feature>
<evidence type="ECO:0000313" key="4">
    <source>
        <dbReference type="Proteomes" id="UP000248961"/>
    </source>
</evidence>
<feature type="region of interest" description="Disordered" evidence="1">
    <location>
        <begin position="1"/>
        <end position="38"/>
    </location>
</feature>
<name>A0A395I3T7_ASPHC</name>
<organism evidence="3 4">
    <name type="scientific">Aspergillus homomorphus (strain CBS 101889)</name>
    <dbReference type="NCBI Taxonomy" id="1450537"/>
    <lineage>
        <taxon>Eukaryota</taxon>
        <taxon>Fungi</taxon>
        <taxon>Dikarya</taxon>
        <taxon>Ascomycota</taxon>
        <taxon>Pezizomycotina</taxon>
        <taxon>Eurotiomycetes</taxon>
        <taxon>Eurotiomycetidae</taxon>
        <taxon>Eurotiales</taxon>
        <taxon>Aspergillaceae</taxon>
        <taxon>Aspergillus</taxon>
        <taxon>Aspergillus subgen. Circumdati</taxon>
    </lineage>
</organism>
<keyword evidence="2" id="KW-1133">Transmembrane helix</keyword>
<dbReference type="AlphaFoldDB" id="A0A395I3T7"/>
<dbReference type="EMBL" id="KZ824273">
    <property type="protein sequence ID" value="RAL14871.1"/>
    <property type="molecule type" value="Genomic_DNA"/>
</dbReference>
<evidence type="ECO:0000256" key="2">
    <source>
        <dbReference type="SAM" id="Phobius"/>
    </source>
</evidence>
<gene>
    <name evidence="3" type="ORF">BO97DRAFT_422225</name>
</gene>
<dbReference type="OrthoDB" id="4504188at2759"/>
<keyword evidence="4" id="KW-1185">Reference proteome</keyword>
<dbReference type="Proteomes" id="UP000248961">
    <property type="component" value="Unassembled WGS sequence"/>
</dbReference>
<dbReference type="GeneID" id="37201068"/>
<feature type="transmembrane region" description="Helical" evidence="2">
    <location>
        <begin position="237"/>
        <end position="257"/>
    </location>
</feature>
<evidence type="ECO:0000313" key="3">
    <source>
        <dbReference type="EMBL" id="RAL14871.1"/>
    </source>
</evidence>
<sequence>MSSQAQAERFHVPVTSEASDESLQGPMEFPDVPQGPFDSVEVFESSAEGSGASQTPLGSLGESAWSYVSQIHDHSTNDLGVRETSPGDTQGVLTGSFHTPIATQEAMQGLAEPHGISHDPAESSTTSIALQTPDKAVEADMTTQAPIESSENPEPPAGPSQAPGGLTRPPSYSSVAPPRYRRSTETTIEPMTIEEAEEGSAEGNGVRAKRRRCRCAIHPKLVKECDICCTPRNLGCIMAVVYICALSALILAAIILSGDRDNDPALVHDHCFKSQTKASYLSGFVGWMGADQWYAHHWGLAVFKSLSIIIGLVWTSLHLFIQADPPLDLDWLWSTWLYSIPVVVLWWMIDTVLWLKGVYSVPGCPGGGGV</sequence>
<reference evidence="3 4" key="1">
    <citation type="submission" date="2018-02" db="EMBL/GenBank/DDBJ databases">
        <title>The genomes of Aspergillus section Nigri reveals drivers in fungal speciation.</title>
        <authorList>
            <consortium name="DOE Joint Genome Institute"/>
            <person name="Vesth T.C."/>
            <person name="Nybo J."/>
            <person name="Theobald S."/>
            <person name="Brandl J."/>
            <person name="Frisvad J.C."/>
            <person name="Nielsen K.F."/>
            <person name="Lyhne E.K."/>
            <person name="Kogle M.E."/>
            <person name="Kuo A."/>
            <person name="Riley R."/>
            <person name="Clum A."/>
            <person name="Nolan M."/>
            <person name="Lipzen A."/>
            <person name="Salamov A."/>
            <person name="Henrissat B."/>
            <person name="Wiebenga A."/>
            <person name="De vries R.P."/>
            <person name="Grigoriev I.V."/>
            <person name="Mortensen U.H."/>
            <person name="Andersen M.R."/>
            <person name="Baker S.E."/>
        </authorList>
    </citation>
    <scope>NUCLEOTIDE SEQUENCE [LARGE SCALE GENOMIC DNA]</scope>
    <source>
        <strain evidence="3 4">CBS 101889</strain>
    </source>
</reference>
<feature type="transmembrane region" description="Helical" evidence="2">
    <location>
        <begin position="301"/>
        <end position="319"/>
    </location>
</feature>
<proteinExistence type="predicted"/>
<keyword evidence="2" id="KW-0472">Membrane</keyword>
<dbReference type="VEuPathDB" id="FungiDB:BO97DRAFT_422225"/>